<gene>
    <name evidence="2" type="ORF">L207DRAFT_591196</name>
</gene>
<dbReference type="EMBL" id="KZ613961">
    <property type="protein sequence ID" value="PMD31766.1"/>
    <property type="molecule type" value="Genomic_DNA"/>
</dbReference>
<protein>
    <recommendedName>
        <fullName evidence="1">2EXR domain-containing protein</fullName>
    </recommendedName>
</protein>
<proteinExistence type="predicted"/>
<dbReference type="Pfam" id="PF20150">
    <property type="entry name" value="2EXR"/>
    <property type="match status" value="1"/>
</dbReference>
<organism evidence="2 3">
    <name type="scientific">Hyaloscypha variabilis (strain UAMH 11265 / GT02V1 / F)</name>
    <name type="common">Meliniomyces variabilis</name>
    <dbReference type="NCBI Taxonomy" id="1149755"/>
    <lineage>
        <taxon>Eukaryota</taxon>
        <taxon>Fungi</taxon>
        <taxon>Dikarya</taxon>
        <taxon>Ascomycota</taxon>
        <taxon>Pezizomycotina</taxon>
        <taxon>Leotiomycetes</taxon>
        <taxon>Helotiales</taxon>
        <taxon>Hyaloscyphaceae</taxon>
        <taxon>Hyaloscypha</taxon>
        <taxon>Hyaloscypha variabilis</taxon>
    </lineage>
</organism>
<dbReference type="InterPro" id="IPR045518">
    <property type="entry name" value="2EXR"/>
</dbReference>
<dbReference type="PANTHER" id="PTHR35910">
    <property type="entry name" value="2EXR DOMAIN-CONTAINING PROTEIN"/>
    <property type="match status" value="1"/>
</dbReference>
<dbReference type="AlphaFoldDB" id="A0A2J6QZR5"/>
<reference evidence="2 3" key="1">
    <citation type="submission" date="2016-04" db="EMBL/GenBank/DDBJ databases">
        <title>A degradative enzymes factory behind the ericoid mycorrhizal symbiosis.</title>
        <authorList>
            <consortium name="DOE Joint Genome Institute"/>
            <person name="Martino E."/>
            <person name="Morin E."/>
            <person name="Grelet G."/>
            <person name="Kuo A."/>
            <person name="Kohler A."/>
            <person name="Daghino S."/>
            <person name="Barry K."/>
            <person name="Choi C."/>
            <person name="Cichocki N."/>
            <person name="Clum A."/>
            <person name="Copeland A."/>
            <person name="Hainaut M."/>
            <person name="Haridas S."/>
            <person name="Labutti K."/>
            <person name="Lindquist E."/>
            <person name="Lipzen A."/>
            <person name="Khouja H.-R."/>
            <person name="Murat C."/>
            <person name="Ohm R."/>
            <person name="Olson A."/>
            <person name="Spatafora J."/>
            <person name="Veneault-Fourrey C."/>
            <person name="Henrissat B."/>
            <person name="Grigoriev I."/>
            <person name="Martin F."/>
            <person name="Perotto S."/>
        </authorList>
    </citation>
    <scope>NUCLEOTIDE SEQUENCE [LARGE SCALE GENOMIC DNA]</scope>
    <source>
        <strain evidence="2 3">F</strain>
    </source>
</reference>
<feature type="domain" description="2EXR" evidence="1">
    <location>
        <begin position="28"/>
        <end position="160"/>
    </location>
</feature>
<dbReference type="OrthoDB" id="3437257at2759"/>
<dbReference type="Proteomes" id="UP000235786">
    <property type="component" value="Unassembled WGS sequence"/>
</dbReference>
<dbReference type="PANTHER" id="PTHR35910:SF6">
    <property type="entry name" value="2EXR DOMAIN-CONTAINING PROTEIN"/>
    <property type="match status" value="1"/>
</dbReference>
<accession>A0A2J6QZR5</accession>
<evidence type="ECO:0000259" key="1">
    <source>
        <dbReference type="Pfam" id="PF20150"/>
    </source>
</evidence>
<sequence>MAASSTAITVAIISDEDSQDDSQPFTTFHLFPKLPEELRLMIWELILPGPRIVKLKIFRSSVRMADWLRDWDEMIGGPRPGNIKYSPEDFEFPNIPPPFNQWGSPIPRWHGVWHVKGPKGPTILFVNQESRRIGMKIYDKMFRCVGKEALTWFSYKQDTLYLSSELVDTIQQSPDMDADILGIDFSKIRRLLLGSGTCHSPNHARQKCKVIGWFGQLKHLTLVSENPDTLVCDTLVDLPWFTRLNHLVKLYSQGYIHKEEAKIQAYLKIISNDRQYVLAKDVAVIANEKSMFESCQVVPKNVWNWEMPIIDRQTITSAECKEEYDKALELYNHQKAYGMVVILTVWGGENFQYTASQTSTVWDMIQAFRAAKRYSKKVINVQCKRKILEPETRILDIENIDLYRYAFLKFVF</sequence>
<name>A0A2J6QZR5_HYAVF</name>
<evidence type="ECO:0000313" key="3">
    <source>
        <dbReference type="Proteomes" id="UP000235786"/>
    </source>
</evidence>
<evidence type="ECO:0000313" key="2">
    <source>
        <dbReference type="EMBL" id="PMD31766.1"/>
    </source>
</evidence>
<keyword evidence="3" id="KW-1185">Reference proteome</keyword>